<dbReference type="AlphaFoldDB" id="A0A4Z2EW29"/>
<feature type="compositionally biased region" description="Low complexity" evidence="1">
    <location>
        <begin position="68"/>
        <end position="77"/>
    </location>
</feature>
<evidence type="ECO:0000313" key="2">
    <source>
        <dbReference type="EMBL" id="TNN32993.1"/>
    </source>
</evidence>
<proteinExistence type="predicted"/>
<accession>A0A4Z2EW29</accession>
<dbReference type="Proteomes" id="UP000314294">
    <property type="component" value="Unassembled WGS sequence"/>
</dbReference>
<feature type="compositionally biased region" description="Polar residues" evidence="1">
    <location>
        <begin position="55"/>
        <end position="67"/>
    </location>
</feature>
<organism evidence="2 3">
    <name type="scientific">Liparis tanakae</name>
    <name type="common">Tanaka's snailfish</name>
    <dbReference type="NCBI Taxonomy" id="230148"/>
    <lineage>
        <taxon>Eukaryota</taxon>
        <taxon>Metazoa</taxon>
        <taxon>Chordata</taxon>
        <taxon>Craniata</taxon>
        <taxon>Vertebrata</taxon>
        <taxon>Euteleostomi</taxon>
        <taxon>Actinopterygii</taxon>
        <taxon>Neopterygii</taxon>
        <taxon>Teleostei</taxon>
        <taxon>Neoteleostei</taxon>
        <taxon>Acanthomorphata</taxon>
        <taxon>Eupercaria</taxon>
        <taxon>Perciformes</taxon>
        <taxon>Cottioidei</taxon>
        <taxon>Cottales</taxon>
        <taxon>Liparidae</taxon>
        <taxon>Liparis</taxon>
    </lineage>
</organism>
<evidence type="ECO:0000313" key="3">
    <source>
        <dbReference type="Proteomes" id="UP000314294"/>
    </source>
</evidence>
<gene>
    <name evidence="2" type="ORF">EYF80_056842</name>
</gene>
<sequence>MTDAAVQKTTVDSIRQDPPPHRPASSTVNTSPWARRCSSRKRCASRPNARAFPRNGTQPLMSGGSPSRLTQENQENQENQEERRTTRSTQNQILKEPTQQT</sequence>
<protein>
    <submittedName>
        <fullName evidence="2">Uncharacterized protein</fullName>
    </submittedName>
</protein>
<evidence type="ECO:0000256" key="1">
    <source>
        <dbReference type="SAM" id="MobiDB-lite"/>
    </source>
</evidence>
<name>A0A4Z2EW29_9TELE</name>
<keyword evidence="3" id="KW-1185">Reference proteome</keyword>
<feature type="region of interest" description="Disordered" evidence="1">
    <location>
        <begin position="1"/>
        <end position="101"/>
    </location>
</feature>
<dbReference type="EMBL" id="SRLO01002396">
    <property type="protein sequence ID" value="TNN32993.1"/>
    <property type="molecule type" value="Genomic_DNA"/>
</dbReference>
<reference evidence="2 3" key="1">
    <citation type="submission" date="2019-03" db="EMBL/GenBank/DDBJ databases">
        <title>First draft genome of Liparis tanakae, snailfish: a comprehensive survey of snailfish specific genes.</title>
        <authorList>
            <person name="Kim W."/>
            <person name="Song I."/>
            <person name="Jeong J.-H."/>
            <person name="Kim D."/>
            <person name="Kim S."/>
            <person name="Ryu S."/>
            <person name="Song J.Y."/>
            <person name="Lee S.K."/>
        </authorList>
    </citation>
    <scope>NUCLEOTIDE SEQUENCE [LARGE SCALE GENOMIC DNA]</scope>
    <source>
        <tissue evidence="2">Muscle</tissue>
    </source>
</reference>
<comment type="caution">
    <text evidence="2">The sequence shown here is derived from an EMBL/GenBank/DDBJ whole genome shotgun (WGS) entry which is preliminary data.</text>
</comment>